<protein>
    <submittedName>
        <fullName evidence="2">AraC family transcriptional regulator</fullName>
    </submittedName>
</protein>
<name>A0A2S8GCQ9_9BACT</name>
<proteinExistence type="predicted"/>
<dbReference type="Gene3D" id="3.40.50.880">
    <property type="match status" value="1"/>
</dbReference>
<evidence type="ECO:0000313" key="3">
    <source>
        <dbReference type="Proteomes" id="UP000237819"/>
    </source>
</evidence>
<dbReference type="InterPro" id="IPR006311">
    <property type="entry name" value="TAT_signal"/>
</dbReference>
<dbReference type="PANTHER" id="PTHR43130:SF2">
    <property type="entry name" value="DJ-1_PFPI DOMAIN-CONTAINING PROTEIN"/>
    <property type="match status" value="1"/>
</dbReference>
<evidence type="ECO:0000313" key="2">
    <source>
        <dbReference type="EMBL" id="PQO42203.1"/>
    </source>
</evidence>
<organism evidence="2 3">
    <name type="scientific">Blastopirellula marina</name>
    <dbReference type="NCBI Taxonomy" id="124"/>
    <lineage>
        <taxon>Bacteria</taxon>
        <taxon>Pseudomonadati</taxon>
        <taxon>Planctomycetota</taxon>
        <taxon>Planctomycetia</taxon>
        <taxon>Pirellulales</taxon>
        <taxon>Pirellulaceae</taxon>
        <taxon>Blastopirellula</taxon>
    </lineage>
</organism>
<dbReference type="PANTHER" id="PTHR43130">
    <property type="entry name" value="ARAC-FAMILY TRANSCRIPTIONAL REGULATOR"/>
    <property type="match status" value="1"/>
</dbReference>
<dbReference type="PROSITE" id="PS51318">
    <property type="entry name" value="TAT"/>
    <property type="match status" value="1"/>
</dbReference>
<dbReference type="CDD" id="cd03139">
    <property type="entry name" value="GATase1_PfpI_2"/>
    <property type="match status" value="1"/>
</dbReference>
<dbReference type="Pfam" id="PF01965">
    <property type="entry name" value="DJ-1_PfpI"/>
    <property type="match status" value="1"/>
</dbReference>
<gene>
    <name evidence="2" type="ORF">C5Y93_28055</name>
</gene>
<dbReference type="InterPro" id="IPR052158">
    <property type="entry name" value="INH-QAR"/>
</dbReference>
<sequence length="273" mass="29105">MPNRRHFIQAAALAGSAALLCRSEGFAKELLVNNSSLKVIPNDQHIQIGALVFPNMDQIDLTGPYAVLSRLPNSSIQLLAKEKGIIRDHLGLGLVPDATLEEAKPIDLLLIPGGPGQEALMEDEAILSFIRDHAKSAKCVYSVCTGSLLCGAAGLLKDKQATTHWASLHLLKYFGAHTSSRRVVIDGNFVSAAGLTAGIDGALTVAAQLRGEEAAQAIQLGIQYAPEPPFDCGNPEDAPPEILKKVRAKTDSLTQRREKTAQRIAAKLGIHPS</sequence>
<dbReference type="AlphaFoldDB" id="A0A2S8GCQ9"/>
<dbReference type="OrthoDB" id="9803764at2"/>
<dbReference type="Proteomes" id="UP000237819">
    <property type="component" value="Unassembled WGS sequence"/>
</dbReference>
<dbReference type="RefSeq" id="WP_105338784.1">
    <property type="nucleotide sequence ID" value="NZ_PUHZ01000025.1"/>
</dbReference>
<dbReference type="SUPFAM" id="SSF52317">
    <property type="entry name" value="Class I glutamine amidotransferase-like"/>
    <property type="match status" value="1"/>
</dbReference>
<dbReference type="InterPro" id="IPR002818">
    <property type="entry name" value="DJ-1/PfpI"/>
</dbReference>
<accession>A0A2S8GCQ9</accession>
<reference evidence="2 3" key="1">
    <citation type="submission" date="2018-02" db="EMBL/GenBank/DDBJ databases">
        <title>Comparative genomes isolates from brazilian mangrove.</title>
        <authorList>
            <person name="Araujo J.E."/>
            <person name="Taketani R.G."/>
            <person name="Silva M.C.P."/>
            <person name="Loureco M.V."/>
            <person name="Andreote F.D."/>
        </authorList>
    </citation>
    <scope>NUCLEOTIDE SEQUENCE [LARGE SCALE GENOMIC DNA]</scope>
    <source>
        <strain evidence="2 3">Nap-Phe MGV</strain>
    </source>
</reference>
<evidence type="ECO:0000259" key="1">
    <source>
        <dbReference type="Pfam" id="PF01965"/>
    </source>
</evidence>
<dbReference type="InterPro" id="IPR029062">
    <property type="entry name" value="Class_I_gatase-like"/>
</dbReference>
<feature type="domain" description="DJ-1/PfpI" evidence="1">
    <location>
        <begin position="51"/>
        <end position="206"/>
    </location>
</feature>
<dbReference type="EMBL" id="PUHZ01000025">
    <property type="protein sequence ID" value="PQO42203.1"/>
    <property type="molecule type" value="Genomic_DNA"/>
</dbReference>
<dbReference type="GO" id="GO:0006355">
    <property type="term" value="P:regulation of DNA-templated transcription"/>
    <property type="evidence" value="ECO:0007669"/>
    <property type="project" value="TreeGrafter"/>
</dbReference>
<comment type="caution">
    <text evidence="2">The sequence shown here is derived from an EMBL/GenBank/DDBJ whole genome shotgun (WGS) entry which is preliminary data.</text>
</comment>